<dbReference type="Proteomes" id="UP000838756">
    <property type="component" value="Unassembled WGS sequence"/>
</dbReference>
<evidence type="ECO:0000313" key="1">
    <source>
        <dbReference type="EMBL" id="CAH2258347.1"/>
    </source>
</evidence>
<evidence type="ECO:0000313" key="2">
    <source>
        <dbReference type="Proteomes" id="UP000838756"/>
    </source>
</evidence>
<accession>A0A8S4SE69</accession>
<reference evidence="1" key="1">
    <citation type="submission" date="2022-03" db="EMBL/GenBank/DDBJ databases">
        <authorList>
            <person name="Lindestad O."/>
        </authorList>
    </citation>
    <scope>NUCLEOTIDE SEQUENCE</scope>
</reference>
<dbReference type="EMBL" id="CAKXAJ010026143">
    <property type="protein sequence ID" value="CAH2258347.1"/>
    <property type="molecule type" value="Genomic_DNA"/>
</dbReference>
<organism evidence="1 2">
    <name type="scientific">Pararge aegeria aegeria</name>
    <dbReference type="NCBI Taxonomy" id="348720"/>
    <lineage>
        <taxon>Eukaryota</taxon>
        <taxon>Metazoa</taxon>
        <taxon>Ecdysozoa</taxon>
        <taxon>Arthropoda</taxon>
        <taxon>Hexapoda</taxon>
        <taxon>Insecta</taxon>
        <taxon>Pterygota</taxon>
        <taxon>Neoptera</taxon>
        <taxon>Endopterygota</taxon>
        <taxon>Lepidoptera</taxon>
        <taxon>Glossata</taxon>
        <taxon>Ditrysia</taxon>
        <taxon>Papilionoidea</taxon>
        <taxon>Nymphalidae</taxon>
        <taxon>Satyrinae</taxon>
        <taxon>Satyrini</taxon>
        <taxon>Parargina</taxon>
        <taxon>Pararge</taxon>
    </lineage>
</organism>
<dbReference type="OrthoDB" id="407509at2759"/>
<name>A0A8S4SE69_9NEOP</name>
<proteinExistence type="predicted"/>
<keyword evidence="2" id="KW-1185">Reference proteome</keyword>
<protein>
    <submittedName>
        <fullName evidence="1">Jg10544 protein</fullName>
    </submittedName>
</protein>
<sequence>MSVILPFPRTNSCHKKLYYCRESLSGRWRELCSEYLYGIKSESVEIRRRTRVTDIAQRVAKLKWQWAGHIVRRRDGRWGPKVLELQPRNGKRSVGQPPTRWTDDIRRGAGSRWIQAAQNRGIWNSLQKAYIQQWTSIG</sequence>
<dbReference type="AlphaFoldDB" id="A0A8S4SE69"/>
<comment type="caution">
    <text evidence="1">The sequence shown here is derived from an EMBL/GenBank/DDBJ whole genome shotgun (WGS) entry which is preliminary data.</text>
</comment>
<gene>
    <name evidence="1" type="primary">jg10544</name>
    <name evidence="1" type="ORF">PAEG_LOCUS23326</name>
</gene>